<comment type="caution">
    <text evidence="3">The sequence shown here is derived from an EMBL/GenBank/DDBJ whole genome shotgun (WGS) entry which is preliminary data.</text>
</comment>
<feature type="compositionally biased region" description="Basic and acidic residues" evidence="1">
    <location>
        <begin position="25"/>
        <end position="48"/>
    </location>
</feature>
<gene>
    <name evidence="3" type="ORF">IQ22_02660</name>
</gene>
<accession>A0A562Q9Q9</accession>
<evidence type="ECO:0000256" key="1">
    <source>
        <dbReference type="SAM" id="MobiDB-lite"/>
    </source>
</evidence>
<evidence type="ECO:0000313" key="3">
    <source>
        <dbReference type="EMBL" id="TWI53444.1"/>
    </source>
</evidence>
<dbReference type="AlphaFoldDB" id="A0A562Q9Q9"/>
<feature type="chain" id="PRO_5022238884" description="Translation initiation factor IF-2" evidence="2">
    <location>
        <begin position="26"/>
        <end position="192"/>
    </location>
</feature>
<dbReference type="Proteomes" id="UP000316905">
    <property type="component" value="Unassembled WGS sequence"/>
</dbReference>
<name>A0A562Q9Q9_9PSED</name>
<proteinExistence type="predicted"/>
<evidence type="ECO:0000313" key="4">
    <source>
        <dbReference type="Proteomes" id="UP000316905"/>
    </source>
</evidence>
<dbReference type="RefSeq" id="WP_145142463.1">
    <property type="nucleotide sequence ID" value="NZ_VLKY01000008.1"/>
</dbReference>
<keyword evidence="4" id="KW-1185">Reference proteome</keyword>
<dbReference type="PROSITE" id="PS51257">
    <property type="entry name" value="PROKAR_LIPOPROTEIN"/>
    <property type="match status" value="1"/>
</dbReference>
<feature type="compositionally biased region" description="Basic and acidic residues" evidence="1">
    <location>
        <begin position="83"/>
        <end position="107"/>
    </location>
</feature>
<keyword evidence="2" id="KW-0732">Signal</keyword>
<reference evidence="3 4" key="1">
    <citation type="journal article" date="2015" name="Stand. Genomic Sci.">
        <title>Genomic Encyclopedia of Bacterial and Archaeal Type Strains, Phase III: the genomes of soil and plant-associated and newly described type strains.</title>
        <authorList>
            <person name="Whitman W.B."/>
            <person name="Woyke T."/>
            <person name="Klenk H.P."/>
            <person name="Zhou Y."/>
            <person name="Lilburn T.G."/>
            <person name="Beck B.J."/>
            <person name="De Vos P."/>
            <person name="Vandamme P."/>
            <person name="Eisen J.A."/>
            <person name="Garrity G."/>
            <person name="Hugenholtz P."/>
            <person name="Kyrpides N.C."/>
        </authorList>
    </citation>
    <scope>NUCLEOTIDE SEQUENCE [LARGE SCALE GENOMIC DNA]</scope>
    <source>
        <strain evidence="3 4">CGMCC 1.6858</strain>
    </source>
</reference>
<evidence type="ECO:0008006" key="5">
    <source>
        <dbReference type="Google" id="ProtNLM"/>
    </source>
</evidence>
<dbReference type="EMBL" id="VLKY01000008">
    <property type="protein sequence ID" value="TWI53444.1"/>
    <property type="molecule type" value="Genomic_DNA"/>
</dbReference>
<feature type="region of interest" description="Disordered" evidence="1">
    <location>
        <begin position="25"/>
        <end position="131"/>
    </location>
</feature>
<dbReference type="OrthoDB" id="7033497at2"/>
<protein>
    <recommendedName>
        <fullName evidence="5">Translation initiation factor IF-2</fullName>
    </recommendedName>
</protein>
<feature type="signal peptide" evidence="2">
    <location>
        <begin position="1"/>
        <end position="25"/>
    </location>
</feature>
<sequence>MGTLRSTCRYKFCCLFVLLALSACDKPDEKPPEKPAEPAKAAVEHSNNDTKAVYPVLDATHPARPDDDSGQRDEPVLTSRVPETLEDKPKPASAPEKKPELVVEKPKPKPVPKTVPAKVPSPKEPPISVDLSLPEELVEQLDEIVEEKDESRLLPPLFSSEDDDNFNLNGRLLSRERSDDFEGAELQFQFKR</sequence>
<evidence type="ECO:0000256" key="2">
    <source>
        <dbReference type="SAM" id="SignalP"/>
    </source>
</evidence>
<organism evidence="3 4">
    <name type="scientific">Pseudomonas duriflava</name>
    <dbReference type="NCBI Taxonomy" id="459528"/>
    <lineage>
        <taxon>Bacteria</taxon>
        <taxon>Pseudomonadati</taxon>
        <taxon>Pseudomonadota</taxon>
        <taxon>Gammaproteobacteria</taxon>
        <taxon>Pseudomonadales</taxon>
        <taxon>Pseudomonadaceae</taxon>
        <taxon>Pseudomonas</taxon>
    </lineage>
</organism>
<feature type="compositionally biased region" description="Basic and acidic residues" evidence="1">
    <location>
        <begin position="61"/>
        <end position="75"/>
    </location>
</feature>